<evidence type="ECO:0000256" key="1">
    <source>
        <dbReference type="ARBA" id="ARBA00022679"/>
    </source>
</evidence>
<name>A0A7R7DMX7_9ACTN</name>
<dbReference type="GO" id="GO:0016301">
    <property type="term" value="F:kinase activity"/>
    <property type="evidence" value="ECO:0007669"/>
    <property type="project" value="UniProtKB-KW"/>
</dbReference>
<protein>
    <submittedName>
        <fullName evidence="4">Ribokinase</fullName>
    </submittedName>
</protein>
<keyword evidence="2" id="KW-0418">Kinase</keyword>
<keyword evidence="1" id="KW-0808">Transferase</keyword>
<evidence type="ECO:0000313" key="5">
    <source>
        <dbReference type="Proteomes" id="UP000611640"/>
    </source>
</evidence>
<dbReference type="AlphaFoldDB" id="A0A7R7DMX7"/>
<accession>A0A7R7DMX7</accession>
<dbReference type="InterPro" id="IPR029056">
    <property type="entry name" value="Ribokinase-like"/>
</dbReference>
<dbReference type="KEGG" id="atl:Athai_20450"/>
<keyword evidence="5" id="KW-1185">Reference proteome</keyword>
<dbReference type="Gene3D" id="3.40.1190.20">
    <property type="match status" value="1"/>
</dbReference>
<evidence type="ECO:0000259" key="3">
    <source>
        <dbReference type="Pfam" id="PF00294"/>
    </source>
</evidence>
<proteinExistence type="predicted"/>
<dbReference type="PANTHER" id="PTHR10584">
    <property type="entry name" value="SUGAR KINASE"/>
    <property type="match status" value="1"/>
</dbReference>
<dbReference type="PROSITE" id="PS00584">
    <property type="entry name" value="PFKB_KINASES_2"/>
    <property type="match status" value="1"/>
</dbReference>
<dbReference type="SUPFAM" id="SSF53613">
    <property type="entry name" value="Ribokinase-like"/>
    <property type="match status" value="1"/>
</dbReference>
<dbReference type="InterPro" id="IPR011611">
    <property type="entry name" value="PfkB_dom"/>
</dbReference>
<feature type="domain" description="Carbohydrate kinase PfkB" evidence="3">
    <location>
        <begin position="29"/>
        <end position="276"/>
    </location>
</feature>
<dbReference type="RefSeq" id="WP_203961260.1">
    <property type="nucleotide sequence ID" value="NZ_AP023355.1"/>
</dbReference>
<evidence type="ECO:0000256" key="2">
    <source>
        <dbReference type="ARBA" id="ARBA00022777"/>
    </source>
</evidence>
<dbReference type="Pfam" id="PF00294">
    <property type="entry name" value="PfkB"/>
    <property type="match status" value="1"/>
</dbReference>
<gene>
    <name evidence="4" type="primary">rbsK_2</name>
    <name evidence="4" type="ORF">Athai_20450</name>
</gene>
<dbReference type="PANTHER" id="PTHR10584:SF166">
    <property type="entry name" value="RIBOKINASE"/>
    <property type="match status" value="1"/>
</dbReference>
<sequence length="282" mass="29704">MTIFVAGPVSWNRLVQLAELPAPRPHMVVARGWHDTLGGTSAGKALNLRRLGHDVTLATVIGTDPAGGRVRSALTGAGVRLLAADTDVPTEQHLNLMDARGARVSVYLETGPADAELPVEPVTAAMATASAVVLDLATHSRALIPAARSTGVPIWTDLHDYDGRSEFHEPFRDAADHVFLSSDRMPGYRDFLAEQVARGARLAVCTHGADGATALDARGRWYEVAAEPVPEVVDSNGAGDAFFAGFLTRYLADGDVAHALRAGARQGARAVLSPELAPLPDA</sequence>
<dbReference type="Proteomes" id="UP000611640">
    <property type="component" value="Chromosome"/>
</dbReference>
<dbReference type="InterPro" id="IPR002173">
    <property type="entry name" value="Carboh/pur_kinase_PfkB_CS"/>
</dbReference>
<organism evidence="4 5">
    <name type="scientific">Actinocatenispora thailandica</name>
    <dbReference type="NCBI Taxonomy" id="227318"/>
    <lineage>
        <taxon>Bacteria</taxon>
        <taxon>Bacillati</taxon>
        <taxon>Actinomycetota</taxon>
        <taxon>Actinomycetes</taxon>
        <taxon>Micromonosporales</taxon>
        <taxon>Micromonosporaceae</taxon>
        <taxon>Actinocatenispora</taxon>
    </lineage>
</organism>
<evidence type="ECO:0000313" key="4">
    <source>
        <dbReference type="EMBL" id="BCJ34542.1"/>
    </source>
</evidence>
<dbReference type="EMBL" id="AP023355">
    <property type="protein sequence ID" value="BCJ34542.1"/>
    <property type="molecule type" value="Genomic_DNA"/>
</dbReference>
<reference evidence="4 5" key="1">
    <citation type="submission" date="2020-08" db="EMBL/GenBank/DDBJ databases">
        <title>Whole genome shotgun sequence of Actinocatenispora thailandica NBRC 105041.</title>
        <authorList>
            <person name="Komaki H."/>
            <person name="Tamura T."/>
        </authorList>
    </citation>
    <scope>NUCLEOTIDE SEQUENCE [LARGE SCALE GENOMIC DNA]</scope>
    <source>
        <strain evidence="4 5">NBRC 105041</strain>
    </source>
</reference>